<gene>
    <name evidence="1" type="ORF">IC620_01640</name>
</gene>
<dbReference type="InterPro" id="IPR019587">
    <property type="entry name" value="Polyketide_cyclase/dehydratase"/>
</dbReference>
<accession>A0A926N9M4</accession>
<organism evidence="1 2">
    <name type="scientific">Polycladospora coralii</name>
    <dbReference type="NCBI Taxonomy" id="2771432"/>
    <lineage>
        <taxon>Bacteria</taxon>
        <taxon>Bacillati</taxon>
        <taxon>Bacillota</taxon>
        <taxon>Bacilli</taxon>
        <taxon>Bacillales</taxon>
        <taxon>Thermoactinomycetaceae</taxon>
        <taxon>Polycladospora</taxon>
    </lineage>
</organism>
<dbReference type="SUPFAM" id="SSF55961">
    <property type="entry name" value="Bet v1-like"/>
    <property type="match status" value="1"/>
</dbReference>
<reference evidence="1" key="1">
    <citation type="submission" date="2020-09" db="EMBL/GenBank/DDBJ databases">
        <title>A novel bacterium of genus Hazenella, isolated from South China Sea.</title>
        <authorList>
            <person name="Huang H."/>
            <person name="Mo K."/>
            <person name="Hu Y."/>
        </authorList>
    </citation>
    <scope>NUCLEOTIDE SEQUENCE</scope>
    <source>
        <strain evidence="1">IB182357</strain>
    </source>
</reference>
<protein>
    <submittedName>
        <fullName evidence="1">SRPBCC domain-containing protein</fullName>
    </submittedName>
</protein>
<dbReference type="CDD" id="cd07822">
    <property type="entry name" value="SRPBCC_4"/>
    <property type="match status" value="1"/>
</dbReference>
<proteinExistence type="predicted"/>
<dbReference type="AlphaFoldDB" id="A0A926N9M4"/>
<keyword evidence="2" id="KW-1185">Reference proteome</keyword>
<dbReference type="Gene3D" id="3.30.530.20">
    <property type="match status" value="1"/>
</dbReference>
<sequence length="147" mass="17217">MKEIKTTIEINASKEVVWTHLMDVVSYPEWNPFMKITGELKVGERIQVEISPPQAKKMTFRPKVLVREEMKELRWLGRVLLPGIFDGEHIFEIEEMDHNHVILVHREIFKGILVPFMKKQLDQNTKQGFILMNEALKEHIEGKVLSA</sequence>
<dbReference type="Pfam" id="PF10604">
    <property type="entry name" value="Polyketide_cyc2"/>
    <property type="match status" value="1"/>
</dbReference>
<dbReference type="PANTHER" id="PTHR36166:SF1">
    <property type="entry name" value="SRPBCC DOMAIN-CONTAINING PROTEIN"/>
    <property type="match status" value="1"/>
</dbReference>
<dbReference type="InterPro" id="IPR023393">
    <property type="entry name" value="START-like_dom_sf"/>
</dbReference>
<dbReference type="Proteomes" id="UP000661691">
    <property type="component" value="Unassembled WGS sequence"/>
</dbReference>
<evidence type="ECO:0000313" key="1">
    <source>
        <dbReference type="EMBL" id="MBD1371060.1"/>
    </source>
</evidence>
<dbReference type="RefSeq" id="WP_191141348.1">
    <property type="nucleotide sequence ID" value="NZ_JACXAH010000002.1"/>
</dbReference>
<name>A0A926N9M4_9BACL</name>
<dbReference type="EMBL" id="JACXAH010000002">
    <property type="protein sequence ID" value="MBD1371060.1"/>
    <property type="molecule type" value="Genomic_DNA"/>
</dbReference>
<evidence type="ECO:0000313" key="2">
    <source>
        <dbReference type="Proteomes" id="UP000661691"/>
    </source>
</evidence>
<comment type="caution">
    <text evidence="1">The sequence shown here is derived from an EMBL/GenBank/DDBJ whole genome shotgun (WGS) entry which is preliminary data.</text>
</comment>
<dbReference type="PANTHER" id="PTHR36166">
    <property type="entry name" value="CHROMOSOME 9, WHOLE GENOME SHOTGUN SEQUENCE"/>
    <property type="match status" value="1"/>
</dbReference>